<feature type="region of interest" description="Disordered" evidence="1">
    <location>
        <begin position="37"/>
        <end position="74"/>
    </location>
</feature>
<feature type="signal peptide" evidence="2">
    <location>
        <begin position="1"/>
        <end position="25"/>
    </location>
</feature>
<dbReference type="AlphaFoldDB" id="A0A0H4X030"/>
<name>A0A0H4X030_9BACT</name>
<dbReference type="PATRIC" id="fig|1297742.4.peg.6047"/>
<proteinExistence type="predicted"/>
<dbReference type="OrthoDB" id="5383243at2"/>
<feature type="compositionally biased region" description="Basic and acidic residues" evidence="1">
    <location>
        <begin position="50"/>
        <end position="63"/>
    </location>
</feature>
<feature type="chain" id="PRO_5005212195" evidence="2">
    <location>
        <begin position="26"/>
        <end position="107"/>
    </location>
</feature>
<keyword evidence="2" id="KW-0732">Signal</keyword>
<organism evidence="3 4">
    <name type="scientific">Pseudomyxococcus hansupus</name>
    <dbReference type="NCBI Taxonomy" id="1297742"/>
    <lineage>
        <taxon>Bacteria</taxon>
        <taxon>Pseudomonadati</taxon>
        <taxon>Myxococcota</taxon>
        <taxon>Myxococcia</taxon>
        <taxon>Myxococcales</taxon>
        <taxon>Cystobacterineae</taxon>
        <taxon>Myxococcaceae</taxon>
        <taxon>Pseudomyxococcus</taxon>
    </lineage>
</organism>
<reference evidence="3 4" key="1">
    <citation type="journal article" date="2016" name="PLoS ONE">
        <title>Complete Genome Sequence and Comparative Genomics of a Novel Myxobacterium Myxococcus hansupus.</title>
        <authorList>
            <person name="Sharma G."/>
            <person name="Narwani T."/>
            <person name="Subramanian S."/>
        </authorList>
    </citation>
    <scope>NUCLEOTIDE SEQUENCE [LARGE SCALE GENOMIC DNA]</scope>
    <source>
        <strain evidence="4">mixupus</strain>
    </source>
</reference>
<dbReference type="EMBL" id="CP012109">
    <property type="protein sequence ID" value="AKQ69041.1"/>
    <property type="molecule type" value="Genomic_DNA"/>
</dbReference>
<keyword evidence="4" id="KW-1185">Reference proteome</keyword>
<gene>
    <name evidence="3" type="ORF">A176_005953</name>
</gene>
<sequence length="107" mass="11361">MKNLTVAVVFCLSMASLFTSLRADALSSVHIEKGLSPAQPLSLRPQGDGKGGDDKGDKGGKGGEEDEEDYRKRQYAGISQQAALELVDPGALTDVLRLQAAVKFGLR</sequence>
<protein>
    <submittedName>
        <fullName evidence="3">Uncharacterized protein</fullName>
    </submittedName>
</protein>
<accession>A0A0H4X030</accession>
<evidence type="ECO:0000313" key="4">
    <source>
        <dbReference type="Proteomes" id="UP000009026"/>
    </source>
</evidence>
<dbReference type="STRING" id="1297742.A176_005953"/>
<dbReference type="RefSeq" id="WP_002638377.1">
    <property type="nucleotide sequence ID" value="NZ_CP012109.1"/>
</dbReference>
<evidence type="ECO:0000256" key="1">
    <source>
        <dbReference type="SAM" id="MobiDB-lite"/>
    </source>
</evidence>
<dbReference type="KEGG" id="mym:A176_005953"/>
<dbReference type="Proteomes" id="UP000009026">
    <property type="component" value="Chromosome"/>
</dbReference>
<evidence type="ECO:0000313" key="3">
    <source>
        <dbReference type="EMBL" id="AKQ69041.1"/>
    </source>
</evidence>
<evidence type="ECO:0000256" key="2">
    <source>
        <dbReference type="SAM" id="SignalP"/>
    </source>
</evidence>